<protein>
    <submittedName>
        <fullName evidence="1">Uncharacterized protein</fullName>
    </submittedName>
</protein>
<sequence>MALRSTRGQRDFMIASIWQVLTMAASFKRSLSFPVAAFSRLIIRLVEDSSSTRDSWTTLILPSRSANYAKIFSFYSTNSNSSAAARISDFSHRTWSSSNI</sequence>
<accession>A0A0A9B2Z5</accession>
<proteinExistence type="predicted"/>
<reference evidence="1" key="2">
    <citation type="journal article" date="2015" name="Data Brief">
        <title>Shoot transcriptome of the giant reed, Arundo donax.</title>
        <authorList>
            <person name="Barrero R.A."/>
            <person name="Guerrero F.D."/>
            <person name="Moolhuijzen P."/>
            <person name="Goolsby J.A."/>
            <person name="Tidwell J."/>
            <person name="Bellgard S.E."/>
            <person name="Bellgard M.I."/>
        </authorList>
    </citation>
    <scope>NUCLEOTIDE SEQUENCE</scope>
    <source>
        <tissue evidence="1">Shoot tissue taken approximately 20 cm above the soil surface</tissue>
    </source>
</reference>
<dbReference type="AlphaFoldDB" id="A0A0A9B2Z5"/>
<name>A0A0A9B2Z5_ARUDO</name>
<dbReference type="EMBL" id="GBRH01239511">
    <property type="protein sequence ID" value="JAD58384.1"/>
    <property type="molecule type" value="Transcribed_RNA"/>
</dbReference>
<reference evidence="1" key="1">
    <citation type="submission" date="2014-09" db="EMBL/GenBank/DDBJ databases">
        <authorList>
            <person name="Magalhaes I.L.F."/>
            <person name="Oliveira U."/>
            <person name="Santos F.R."/>
            <person name="Vidigal T.H.D.A."/>
            <person name="Brescovit A.D."/>
            <person name="Santos A.J."/>
        </authorList>
    </citation>
    <scope>NUCLEOTIDE SEQUENCE</scope>
    <source>
        <tissue evidence="1">Shoot tissue taken approximately 20 cm above the soil surface</tissue>
    </source>
</reference>
<organism evidence="1">
    <name type="scientific">Arundo donax</name>
    <name type="common">Giant reed</name>
    <name type="synonym">Donax arundinaceus</name>
    <dbReference type="NCBI Taxonomy" id="35708"/>
    <lineage>
        <taxon>Eukaryota</taxon>
        <taxon>Viridiplantae</taxon>
        <taxon>Streptophyta</taxon>
        <taxon>Embryophyta</taxon>
        <taxon>Tracheophyta</taxon>
        <taxon>Spermatophyta</taxon>
        <taxon>Magnoliopsida</taxon>
        <taxon>Liliopsida</taxon>
        <taxon>Poales</taxon>
        <taxon>Poaceae</taxon>
        <taxon>PACMAD clade</taxon>
        <taxon>Arundinoideae</taxon>
        <taxon>Arundineae</taxon>
        <taxon>Arundo</taxon>
    </lineage>
</organism>
<evidence type="ECO:0000313" key="1">
    <source>
        <dbReference type="EMBL" id="JAD58384.1"/>
    </source>
</evidence>